<proteinExistence type="predicted"/>
<dbReference type="SMART" id="SM00184">
    <property type="entry name" value="RING"/>
    <property type="match status" value="1"/>
</dbReference>
<evidence type="ECO:0000256" key="1">
    <source>
        <dbReference type="ARBA" id="ARBA00022723"/>
    </source>
</evidence>
<evidence type="ECO:0000256" key="4">
    <source>
        <dbReference type="PROSITE-ProRule" id="PRU00175"/>
    </source>
</evidence>
<keyword evidence="3" id="KW-0862">Zinc</keyword>
<evidence type="ECO:0000313" key="9">
    <source>
        <dbReference type="Proteomes" id="UP000823046"/>
    </source>
</evidence>
<dbReference type="InterPro" id="IPR001965">
    <property type="entry name" value="Znf_PHD"/>
</dbReference>
<keyword evidence="1" id="KW-0479">Metal-binding</keyword>
<dbReference type="PROSITE" id="PS50089">
    <property type="entry name" value="ZF_RING_2"/>
    <property type="match status" value="1"/>
</dbReference>
<dbReference type="Gene3D" id="3.30.40.10">
    <property type="entry name" value="Zinc/RING finger domain, C3HC4 (zinc finger)"/>
    <property type="match status" value="3"/>
</dbReference>
<evidence type="ECO:0000259" key="7">
    <source>
        <dbReference type="PROSITE" id="PS51805"/>
    </source>
</evidence>
<dbReference type="PANTHER" id="PTHR13793">
    <property type="entry name" value="PHD FINGER PROTEINS"/>
    <property type="match status" value="1"/>
</dbReference>
<reference evidence="8 9" key="1">
    <citation type="journal article" date="2020" name="bioRxiv">
        <title>Metabolic contributions of an alphaproteobacterial endosymbiont in the apicomplexan Cardiosporidium cionae.</title>
        <authorList>
            <person name="Hunter E.S."/>
            <person name="Paight C.J."/>
            <person name="Lane C.E."/>
        </authorList>
    </citation>
    <scope>NUCLEOTIDE SEQUENCE [LARGE SCALE GENOMIC DNA]</scope>
    <source>
        <strain evidence="8">ESH_2018</strain>
    </source>
</reference>
<dbReference type="SUPFAM" id="SSF57903">
    <property type="entry name" value="FYVE/PHD zinc finger"/>
    <property type="match status" value="1"/>
</dbReference>
<dbReference type="Pfam" id="PF13831">
    <property type="entry name" value="PHD_2"/>
    <property type="match status" value="1"/>
</dbReference>
<dbReference type="Pfam" id="PF13832">
    <property type="entry name" value="zf-HC5HC2H_2"/>
    <property type="match status" value="1"/>
</dbReference>
<keyword evidence="9" id="KW-1185">Reference proteome</keyword>
<dbReference type="PROSITE" id="PS00518">
    <property type="entry name" value="ZF_RING_1"/>
    <property type="match status" value="1"/>
</dbReference>
<dbReference type="InterPro" id="IPR011011">
    <property type="entry name" value="Znf_FYVE_PHD"/>
</dbReference>
<name>A0ABQ7JG83_9APIC</name>
<comment type="caution">
    <text evidence="8">The sequence shown here is derived from an EMBL/GenBank/DDBJ whole genome shotgun (WGS) entry which is preliminary data.</text>
</comment>
<evidence type="ECO:0000313" key="8">
    <source>
        <dbReference type="EMBL" id="KAF8823026.1"/>
    </source>
</evidence>
<dbReference type="PROSITE" id="PS01359">
    <property type="entry name" value="ZF_PHD_1"/>
    <property type="match status" value="1"/>
</dbReference>
<evidence type="ECO:0000256" key="2">
    <source>
        <dbReference type="ARBA" id="ARBA00022771"/>
    </source>
</evidence>
<dbReference type="InterPro" id="IPR019786">
    <property type="entry name" value="Zinc_finger_PHD-type_CS"/>
</dbReference>
<dbReference type="InterPro" id="IPR034732">
    <property type="entry name" value="EPHD"/>
</dbReference>
<keyword evidence="2 4" id="KW-0863">Zinc-finger</keyword>
<feature type="compositionally biased region" description="Low complexity" evidence="5">
    <location>
        <begin position="267"/>
        <end position="279"/>
    </location>
</feature>
<dbReference type="InterPro" id="IPR019787">
    <property type="entry name" value="Znf_PHD-finger"/>
</dbReference>
<dbReference type="InterPro" id="IPR050701">
    <property type="entry name" value="Histone_Mod_Regulator"/>
</dbReference>
<accession>A0ABQ7JG83</accession>
<sequence length="425" mass="46759">MEGNVVQVEKLPELLQYVKICGTLPSVISDNETCEGLTHMVGGVENCISLLQCPICLNVMECPAAALPCGHLFCCNCIQKALAISKRCPLCKQSVDGRRGFRKEEDLANLIGCLKQLRRNPVYSGALMLTKIESSFNSQPSDTKENIPVASHSLATSASKRKAHQTSCEYPALTSIVSEKKGRTAMPLTNGVQLSAEISENVCVVCCSEIVSRMNYIVKCNGPGCKTAVHRKCYGILNHPVEWYCYRCEFLGKHGSTADARSEALVPSSNNTSNSPSNSQQLASSFTTKAFDESWSRLLKHMTCCICGLDEPLALKPTTNGMVVHLFCALWIPEVSIVNAVTMDPVTGIELIPSKRWNLICSLCRHRKIGYSIHCSFNRCKTAVHPMCALKSGAYLEYQAIPDSERVNYLYFCDKHKPGKEGKDN</sequence>
<protein>
    <submittedName>
        <fullName evidence="8">Uncharacterized protein</fullName>
    </submittedName>
</protein>
<dbReference type="SMART" id="SM00249">
    <property type="entry name" value="PHD"/>
    <property type="match status" value="2"/>
</dbReference>
<dbReference type="Pfam" id="PF13639">
    <property type="entry name" value="zf-RING_2"/>
    <property type="match status" value="1"/>
</dbReference>
<dbReference type="InterPro" id="IPR017907">
    <property type="entry name" value="Znf_RING_CS"/>
</dbReference>
<feature type="domain" description="PHD-type" evidence="7">
    <location>
        <begin position="301"/>
        <end position="417"/>
    </location>
</feature>
<feature type="domain" description="RING-type" evidence="6">
    <location>
        <begin position="53"/>
        <end position="92"/>
    </location>
</feature>
<evidence type="ECO:0000256" key="5">
    <source>
        <dbReference type="SAM" id="MobiDB-lite"/>
    </source>
</evidence>
<evidence type="ECO:0000256" key="3">
    <source>
        <dbReference type="ARBA" id="ARBA00022833"/>
    </source>
</evidence>
<feature type="region of interest" description="Disordered" evidence="5">
    <location>
        <begin position="262"/>
        <end position="281"/>
    </location>
</feature>
<dbReference type="InterPro" id="IPR001841">
    <property type="entry name" value="Znf_RING"/>
</dbReference>
<evidence type="ECO:0000259" key="6">
    <source>
        <dbReference type="PROSITE" id="PS50089"/>
    </source>
</evidence>
<dbReference type="PANTHER" id="PTHR13793:SF107">
    <property type="entry name" value="BROMODOMAIN-CONTAINING PROTEIN HOMOLOG"/>
    <property type="match status" value="1"/>
</dbReference>
<dbReference type="InterPro" id="IPR013083">
    <property type="entry name" value="Znf_RING/FYVE/PHD"/>
</dbReference>
<dbReference type="Proteomes" id="UP000823046">
    <property type="component" value="Unassembled WGS sequence"/>
</dbReference>
<gene>
    <name evidence="8" type="ORF">IE077_000080</name>
</gene>
<organism evidence="8 9">
    <name type="scientific">Cardiosporidium cionae</name>
    <dbReference type="NCBI Taxonomy" id="476202"/>
    <lineage>
        <taxon>Eukaryota</taxon>
        <taxon>Sar</taxon>
        <taxon>Alveolata</taxon>
        <taxon>Apicomplexa</taxon>
        <taxon>Aconoidasida</taxon>
        <taxon>Nephromycida</taxon>
        <taxon>Cardiosporidium</taxon>
    </lineage>
</organism>
<dbReference type="EMBL" id="JADAQX010000005">
    <property type="protein sequence ID" value="KAF8823026.1"/>
    <property type="molecule type" value="Genomic_DNA"/>
</dbReference>
<dbReference type="SUPFAM" id="SSF57850">
    <property type="entry name" value="RING/U-box"/>
    <property type="match status" value="1"/>
</dbReference>
<dbReference type="PROSITE" id="PS51805">
    <property type="entry name" value="EPHD"/>
    <property type="match status" value="1"/>
</dbReference>